<name>A0AAD3Y629_NEPGR</name>
<evidence type="ECO:0000313" key="3">
    <source>
        <dbReference type="Proteomes" id="UP001279734"/>
    </source>
</evidence>
<keyword evidence="3" id="KW-1185">Reference proteome</keyword>
<evidence type="ECO:0000256" key="1">
    <source>
        <dbReference type="SAM" id="Phobius"/>
    </source>
</evidence>
<feature type="transmembrane region" description="Helical" evidence="1">
    <location>
        <begin position="163"/>
        <end position="183"/>
    </location>
</feature>
<dbReference type="PANTHER" id="PTHR34289">
    <property type="entry name" value="PROTEIN, PUTATIVE (DUF819)-RELATED"/>
    <property type="match status" value="1"/>
</dbReference>
<proteinExistence type="predicted"/>
<gene>
    <name evidence="2" type="ORF">Nepgr_029954</name>
</gene>
<comment type="caution">
    <text evidence="2">The sequence shown here is derived from an EMBL/GenBank/DDBJ whole genome shotgun (WGS) entry which is preliminary data.</text>
</comment>
<evidence type="ECO:0000313" key="2">
    <source>
        <dbReference type="EMBL" id="GMH28111.1"/>
    </source>
</evidence>
<feature type="transmembrane region" description="Helical" evidence="1">
    <location>
        <begin position="258"/>
        <end position="280"/>
    </location>
</feature>
<keyword evidence="1" id="KW-0812">Transmembrane</keyword>
<reference evidence="2" key="1">
    <citation type="submission" date="2023-05" db="EMBL/GenBank/DDBJ databases">
        <title>Nepenthes gracilis genome sequencing.</title>
        <authorList>
            <person name="Fukushima K."/>
        </authorList>
    </citation>
    <scope>NUCLEOTIDE SEQUENCE</scope>
    <source>
        <strain evidence="2">SING2019-196</strain>
    </source>
</reference>
<feature type="transmembrane region" description="Helical" evidence="1">
    <location>
        <begin position="195"/>
        <end position="217"/>
    </location>
</feature>
<dbReference type="InterPro" id="IPR008537">
    <property type="entry name" value="DUF819"/>
</dbReference>
<dbReference type="Proteomes" id="UP001279734">
    <property type="component" value="Unassembled WGS sequence"/>
</dbReference>
<protein>
    <recommendedName>
        <fullName evidence="4">DUF819 domain-containing protein</fullName>
    </recommendedName>
</protein>
<keyword evidence="1" id="KW-0472">Membrane</keyword>
<sequence>MASSRALPSRPSPSSSSSSLPAFSLFLPPPYLLHRPFFSARQKNPCLLSNRKFGSSPKPQQFLSLDPLGATHRTHHCNFSNPNIRTVARLCRSLKVRSNLKLNSPLISPEDSWGIWSALLAIGAFGLWSEKTKIGGMVSGALVSILVGLAASNLGIIPYQAPAYSIVFEFLLPLTVPMLLFRANLNRLVRSAGRLLLAFLLGSVATVVGTVAAYFLVPMRSLGQDSWKIAAALMGSYIGGAVNYIAISEALGISPSIVAAGVAADNVICAIYFMVLFALASKVPCEASSSLTDVAVRGMKSNRESKPQVLSTATAIAASFAICKFVTYFTSRFGIKGGVLPE</sequence>
<evidence type="ECO:0008006" key="4">
    <source>
        <dbReference type="Google" id="ProtNLM"/>
    </source>
</evidence>
<accession>A0AAD3Y629</accession>
<feature type="transmembrane region" description="Helical" evidence="1">
    <location>
        <begin position="229"/>
        <end position="246"/>
    </location>
</feature>
<dbReference type="EMBL" id="BSYO01000034">
    <property type="protein sequence ID" value="GMH28111.1"/>
    <property type="molecule type" value="Genomic_DNA"/>
</dbReference>
<keyword evidence="1" id="KW-1133">Transmembrane helix</keyword>
<feature type="transmembrane region" description="Helical" evidence="1">
    <location>
        <begin position="309"/>
        <end position="329"/>
    </location>
</feature>
<dbReference type="Pfam" id="PF05684">
    <property type="entry name" value="DUF819"/>
    <property type="match status" value="1"/>
</dbReference>
<dbReference type="PANTHER" id="PTHR34289:SF5">
    <property type="entry name" value="KERATIN-ASSOCIATED PROTEIN (DUF819)"/>
    <property type="match status" value="1"/>
</dbReference>
<dbReference type="AlphaFoldDB" id="A0AAD3Y629"/>
<feature type="transmembrane region" description="Helical" evidence="1">
    <location>
        <begin position="136"/>
        <end position="157"/>
    </location>
</feature>
<organism evidence="2 3">
    <name type="scientific">Nepenthes gracilis</name>
    <name type="common">Slender pitcher plant</name>
    <dbReference type="NCBI Taxonomy" id="150966"/>
    <lineage>
        <taxon>Eukaryota</taxon>
        <taxon>Viridiplantae</taxon>
        <taxon>Streptophyta</taxon>
        <taxon>Embryophyta</taxon>
        <taxon>Tracheophyta</taxon>
        <taxon>Spermatophyta</taxon>
        <taxon>Magnoliopsida</taxon>
        <taxon>eudicotyledons</taxon>
        <taxon>Gunneridae</taxon>
        <taxon>Pentapetalae</taxon>
        <taxon>Caryophyllales</taxon>
        <taxon>Nepenthaceae</taxon>
        <taxon>Nepenthes</taxon>
    </lineage>
</organism>